<keyword evidence="3" id="KW-0597">Phosphoprotein</keyword>
<name>A0ABQ6R5Y9_9BACT</name>
<evidence type="ECO:0000259" key="6">
    <source>
        <dbReference type="PROSITE" id="PS50075"/>
    </source>
</evidence>
<dbReference type="CDD" id="cd12117">
    <property type="entry name" value="A_NRPS_Srf_like"/>
    <property type="match status" value="2"/>
</dbReference>
<dbReference type="InterPro" id="IPR020806">
    <property type="entry name" value="PKS_PP-bd"/>
</dbReference>
<feature type="region of interest" description="Disordered" evidence="5">
    <location>
        <begin position="1664"/>
        <end position="1683"/>
    </location>
</feature>
<dbReference type="InterPro" id="IPR020845">
    <property type="entry name" value="AMP-binding_CS"/>
</dbReference>
<feature type="region of interest" description="Disordered" evidence="5">
    <location>
        <begin position="4266"/>
        <end position="4287"/>
    </location>
</feature>
<dbReference type="PROSITE" id="PS00455">
    <property type="entry name" value="AMP_BINDING"/>
    <property type="match status" value="4"/>
</dbReference>
<dbReference type="Gene3D" id="3.40.50.12780">
    <property type="entry name" value="N-terminal domain of ligase-like"/>
    <property type="match status" value="2"/>
</dbReference>
<dbReference type="InterPro" id="IPR029058">
    <property type="entry name" value="AB_hydrolase_fold"/>
</dbReference>
<dbReference type="NCBIfam" id="TIGR01733">
    <property type="entry name" value="AA-adenyl-dom"/>
    <property type="match status" value="5"/>
</dbReference>
<dbReference type="SUPFAM" id="SSF47336">
    <property type="entry name" value="ACP-like"/>
    <property type="match status" value="5"/>
</dbReference>
<dbReference type="Gene3D" id="3.40.50.1820">
    <property type="entry name" value="alpha/beta hydrolase"/>
    <property type="match status" value="1"/>
</dbReference>
<accession>A0ABQ6R5Y9</accession>
<dbReference type="InterPro" id="IPR006162">
    <property type="entry name" value="Ppantetheine_attach_site"/>
</dbReference>
<dbReference type="NCBIfam" id="TIGR01720">
    <property type="entry name" value="NRPS-para261"/>
    <property type="match status" value="2"/>
</dbReference>
<dbReference type="PROSITE" id="PS00012">
    <property type="entry name" value="PHOSPHOPANTETHEINE"/>
    <property type="match status" value="5"/>
</dbReference>
<dbReference type="InterPro" id="IPR010060">
    <property type="entry name" value="NRPS_synth"/>
</dbReference>
<evidence type="ECO:0000313" key="7">
    <source>
        <dbReference type="EMBL" id="GMU11503.1"/>
    </source>
</evidence>
<keyword evidence="2" id="KW-0596">Phosphopantetheine</keyword>
<evidence type="ECO:0000313" key="8">
    <source>
        <dbReference type="Proteomes" id="UP001342631"/>
    </source>
</evidence>
<dbReference type="Gene3D" id="3.30.559.30">
    <property type="entry name" value="Nonribosomal peptide synthetase, condensation domain"/>
    <property type="match status" value="7"/>
</dbReference>
<dbReference type="SMART" id="SM00823">
    <property type="entry name" value="PKS_PP"/>
    <property type="match status" value="5"/>
</dbReference>
<comment type="cofactor">
    <cofactor evidence="1">
        <name>pantetheine 4'-phosphate</name>
        <dbReference type="ChEBI" id="CHEBI:47942"/>
    </cofactor>
</comment>
<dbReference type="PANTHER" id="PTHR45527:SF1">
    <property type="entry name" value="FATTY ACID SYNTHASE"/>
    <property type="match status" value="1"/>
</dbReference>
<dbReference type="NCBIfam" id="NF004282">
    <property type="entry name" value="PRK05691.1"/>
    <property type="match status" value="6"/>
</dbReference>
<dbReference type="InterPro" id="IPR001242">
    <property type="entry name" value="Condensation_dom"/>
</dbReference>
<feature type="region of interest" description="Disordered" evidence="5">
    <location>
        <begin position="3458"/>
        <end position="3477"/>
    </location>
</feature>
<feature type="region of interest" description="Disordered" evidence="5">
    <location>
        <begin position="876"/>
        <end position="895"/>
    </location>
</feature>
<evidence type="ECO:0000256" key="2">
    <source>
        <dbReference type="ARBA" id="ARBA00022450"/>
    </source>
</evidence>
<dbReference type="SUPFAM" id="SSF52777">
    <property type="entry name" value="CoA-dependent acyltransferases"/>
    <property type="match status" value="14"/>
</dbReference>
<dbReference type="InterPro" id="IPR036736">
    <property type="entry name" value="ACP-like_sf"/>
</dbReference>
<dbReference type="PANTHER" id="PTHR45527">
    <property type="entry name" value="NONRIBOSOMAL PEPTIDE SYNTHETASE"/>
    <property type="match status" value="1"/>
</dbReference>
<keyword evidence="4" id="KW-0677">Repeat</keyword>
<keyword evidence="8" id="KW-1185">Reference proteome</keyword>
<feature type="domain" description="Carrier" evidence="6">
    <location>
        <begin position="2421"/>
        <end position="2496"/>
    </location>
</feature>
<evidence type="ECO:0000256" key="5">
    <source>
        <dbReference type="SAM" id="MobiDB-lite"/>
    </source>
</evidence>
<dbReference type="InterPro" id="IPR009081">
    <property type="entry name" value="PP-bd_ACP"/>
</dbReference>
<dbReference type="Pfam" id="PF13193">
    <property type="entry name" value="AMP-binding_C"/>
    <property type="match status" value="5"/>
</dbReference>
<feature type="compositionally biased region" description="Low complexity" evidence="5">
    <location>
        <begin position="3467"/>
        <end position="3476"/>
    </location>
</feature>
<dbReference type="SUPFAM" id="SSF56801">
    <property type="entry name" value="Acetyl-CoA synthetase-like"/>
    <property type="match status" value="5"/>
</dbReference>
<sequence>MAKSAPVPFVGVDLSALDGESLDAELRRLMAEEARKPFDLSRGPLLRLTLVRCAPTRHVLLLTLHHVVSDGGSMLVLVREVAALYEARLSGRPSPLPALSLQPVDHAAWQRSWLQGDVLDAQLAWWRGQLEGAPHVLALPTDRPRPVVQTAAGATLPVRLSPELSDAVRALARREGVTPFMVLLAAWQTLLARHAGQDDVLVGTPVAGRDRAELEGLIGLFVNTLVLRARLGANPSFRELLQQVRETTLGAYAHQAVPFEKLVDAVQPQRDLGRSPLFQVMLALQEDPLPELRLPGLALRMLEAEGAGAQFDLKLSLTDAATGFAGTLEYNTDLFDAATVARWVEHLDVLVAGAVAHPETRVKELPLMAEAEQRRLLVDWNATARDYPLEGTLHGLVEAQVARTPDAVAVDFEGARLTYRELDGRANQLARALRARGVGPEVRVGVCAERSLELVIALLGVLKAGGAYVPIDPSAPADRLTYQVEDSAVAVLLTQRHLRPLLSVGSTPVLCLDADWPQVASLSPEPVVSGVGAEHLAYVIYTSGSTGRPKGAMNTHAGIRNRLFWMQEAYGLEPRDVVLQKTPFSFDVSVWEFFWPLMTGARLVVAKPGGHQDAAYLVDVMAREGVTTLHFVPSMLQVFLEEPGLERCTALRRVVCSGEALPLDLKDRCLDRLGVPLHNLYGPTEAAVDVTAWTCERHDGRRSVPIGRPVANTRIHVLDASLRPVPVGIAGELYIGGVQVGRGYLGRPALTAERFIPDPYGPRGARLYRTGDQARVLADGSIEYLGRLDFQVKVRGFRIELGEVESALGQCDGVRESVVVVREDAPGTKRLVAYVVGQGMTAEGLREALKARLPEYMVPAAFVVLDALPLSPNGKVDRKALPKPEATAETSEVYEAPRTRTEETLASVWARVLGVKRVGVKENFFALGGDSILSIQVVAKAGQAGLKVTPKQLFQHPTVEQLAKVVEQGRGVVGEQGLVEGEAALTPIQRWFFERQLPQAHHFNQAVLLEAKEGVEAERLEEALKALVAHHDALRLRYEKGAAGWTQHHAGVGPGPYLRRLVLSAKDSEQDALAKAAKELQGSLRLDEGLLLRALLVERCEGKPSWLLLAVHHLAVDGVSWRVLLEDLGTAYTQLRSGMPAVLPAKTTSFQTWARKLEEYARGPELEKEAAWWLAQAREETSALPVDVSTAASAQDTAAANTVASARNVVAALDAEVTRTLLQEVPGAYRASVNEVLVSALARVLTKWTGQPRVRVEVEGHGREELFADADVTRTVGWFTSLYPVVLEVAKEGTAGDALRAVRDTLRAVPGKGVGYGLLRYQGPEAIAAKLKQAPKAPVAFNYLGQFDALASGSGGFTLAKESAGPTQGEGGQRSHVLEVNGLVVGGQLEVTWTYSEALHTKATVETLAREYTEALKALVAGRKTQDAAKYTPADFPLAKLDAKTLAKVQAAVGQQVEDVYPLSPMQQGMLFHALLSPKSGVYFEQLSWAFHAKLDVAALKRAWEELVARHAVLRTTLLWEGLEAPLQVVRREAALPWRELDWRGQTEAAQRQALDAYLEEDRAQGFSLTQGPLLRVALVRLDSHVHRLIWSFHHVILDGWSMALLLKQVFAIYQSLVSAHALPKLATGANYRDYIAWLQAQDAGRSEAFWRAELAGLHAPTPLPGATESFEHSPSGHAERSLSLSSRTTAALQSFARRQQLTLNTLVQAAWALVLSRHSGEQDVVFGVTVSGRPPELPGAEDAPGLFINTVPVRMRVEAESTVSTWLHHLQARHTESRSYEYDSLVRIQGLSQVPRGTPLFQSLFVFENYPLDASLAAQGNPLGIRDVRGVERSNYPLTASVIPGRELLLKLAYDTPRFEAEGIGRLLEQWRRAVEGLVAGETGRLWEVGVLSAEEKQRVLVEWNQTASDYPREASIVDVFAAQVARRPDAVALEAGEEQLTYAQLDAKANQLAHLLKAHGVGPESRVALCLERGVELVVAMVAILKAGGAYVPLEADYPRERLAYMLKEAGARVLVTTRTLGERLPTDGLDVVRLEEAREELARQPKHAPQSGVGSRNVAYVDFTSGSTGKPKGVCTEHGGVLRTVLKANYARWTEADTFLLLAPVSFDASTLEVWGPLLSGAKLVVYPPVPVGDVKELEGVLKRHGVTVLHLTAGLFTQMVDGNLEGLRGVKQLLTGGDVVSAPHVKRALETLGVTVTACYGPTEGTLFTSCHRMERVEDVGTVVPIGRPIGDTQVYVLDGQWEPVPVGVVGELYAAGEGLARGYLGQPGLTAQAFLPNPYGPAGSRMYRTGDLARWRADGVLEFQGRADTQVKVRGFRVELGEVEAALARCEGVRECVVVAKGQGAGTKRLVAYVAGEGLDVATVRTALKGRVPEYMVPSAFVVLAALPLTANGKVDRKALPEPSEAGVEVSGAYVAPRTPTEEVLAAEWAKVLGVGRVGARDNFFELGGHSLLATQAISRVRSVFGVELPLRALFEAPTVAGLAARVDEARRGPKAEGRPPLVAGRWEGAAPLSFAQQRLWFIDQFEPGSASYNIPAAVRLEGALDVSALERSLHALVRRHDALRTVIRSEEGRPAQVVLADAEIPLTRIDLEGLPGAEREAEALRLAGEEARRPFDLSKGPLFRSTWVRLAEREHLLLLTMHHIVSDGASMGVLVRELTALYESFRTGQPVSLPELPVRYADYAAWQRGWLQGDALESQLAWWTGQLAGAPPALELMTDRPRPAVQSYRGARLPVALSAELSAALRGLGRSEGVTPFMLLLAAWQVLLSRYSGQDDVSVGTPIAGRDRTELEGLIGFFVNTLVLRTRFDGAPTFREVLAQVRETTLGAFAHQDVPFEKLVDALSPERDLRRSPLFQVMFALQQELLTEQQLPGLSLRPIEADDRTAKYELTLSLSDTAEGFSGSIEYNTDLFDAGTVERMAGHLEVLLEAIAKNADAKVSQLPLLTEGERRQQVLGWNATRTAFPREKCVHTLVTEQVERTPEAVALDFGGEQRTFRQVEARANQLAQRLVKQGVKRGSRVGLCVERGVGMVEGMLGILKAGGAYVPLDAGYPRERLAFMVEDAGVEVLVTQASQRGALPEGRYQVVLLDDGALDAEPVQAPENQVDATDPAYVIYTSGSTGRPKGVWVPHRAIVRLLVETNFIQLTAEDRIAQVSNASFDAATFEIWGVLLHGGRLVGVAKDVALSPAAFAAYLREERISTLFVTTALFNQLVAQSAETFQTVRQLHVGGEAVDPGAMRAALAAGMSGKLVHVYGPTESTTFASWHEVKQVPAGAVTVPIGKPLSNTELYVLDAHGQPVPAGVAGELYIGGDGLALGYLGRPELTAEKFVPHPFGAEPGARLYRTGDQVKQLPDGSVVFLARLDSQVKVRGFRIELGEVESALGQCDGVRESVAVVREDAPGHRRLVAYVAGQNVTAEGLREALKARLPEYMVPAAFVVLDALPLTPNGKVDRKALPKPEATAETSEAYEAPRTRTEETLASVWARVLGVKRVGVKENFFALGGDSILSIQVVAKAGQAGLKVTPKQLFQHPTVEQLAKVVEQGRGVVGEQGLVEGEAALTPIQRWFFERQLPQAHHFNQAVLLEAKEGVEAERLEEALKALVAHHDALRLRYEKGAAGWTQHHAGVGPGPYLRRLDVSTSTDESEALAKAAKELQGSLRLDEGLLLRALLVERGEGKPSWLLLAVHHLAVDGVSWRVLLEDLGTAYAQRRQGQKVVLPAKTTSFQTWARKLEEYARGPELEKEAAWWLAQAREETPELPMDAGGVRTVSSAQDAVDASTADAAGGARTAASAQAALVSNTLASARSVVAALDAEETRTLLQEVPGAYRASVNEVLVSALARVLTKWTGQPRVRVEVEGHGREELFADVDVTRTVGWFTSLYPVVLEVSKEGTAGDALRAVRDTLRAVPGKGVGYGLLRYQGPEAIAAKLKQAPKAPVAFNYLGQFDALASGSGGFTLAKESAGPTQGEGGQRSHVLEVNGLVVGGQLEVTWTYSEALHTKATVETLAREYTEALKALVAGRKTQDAAKYTPADFPLAKLDAKTLAKVQAVVGQQVEDVYPLSPMQQGMLFHALLSPKSGVYFEQLSWAFHAKLDVAALKRAWEELVARHAVLRTTLLWEGLEAPLQVVRREAALPWRELDWRGQTEAAQRQALDAYLEEDRAQGFSLTQGPLLRVALVRLDTHVHRLIWSFHHTLLDGWSLGLVMQDVFGFYDAFSRSQAPLVVARPPFRDYIAWLGQQESARSEAFWRERLAGFTAPTPLPLDQGTGSDDSEAVHRHGSQEIALSSETTAAIESFARRHQLTLGAVVQGAWALLLSRYSGEQDVVFGTTVSGRPSELPGVEGMMGLFINSLPLRVRITPADTLVSWLQGIQTQQVSLSAHEHCPLVQVQSWSELPRGQALFESLVVVENYPIDASIKERARGLDVRDFEGRERLTLPLAPAVLPGEKLGLRLSYQLSRFDAEAMTRLLGHWRTLLEGIAVAAADSRVSRLSLLTDSERHQVLKDWNATQAPLEAEASLHGLFEAQVERTPDGIAVELDDTRWTYRELNARANQLARQLKLLGVGPEVRVGVCLERSPELLMALLGILKAGGAYVPVDPDYPQHRIAYLLEDSRVPVLVTREAIADELPSRGEQLLCVDSDAASLARQPSGNLPALGGRHLAYVIYTSGSTGQPKGALVEHRGIVNTLAQAVRDFDVRPGTRTLQFVSMSFDVSLLEIFSTLVGGGTLVLAPREALRPGPELTRLMRERNITTSVLLPSTLAVLASDDFPTLQTVVTGAEACPAEVMDRWAQGRRFVNSYGPTEASITVTSAVCAPGSGTPTIGRPYPNVRAYVLDATGAPVPVGIAGELFIGGAGVGRGYLGRPEQTAERFVPDPFGSEPGARLYRTGDLVRYRADGALEFVGRTDHQVKVRGFRIELGEIEAVLAGVVSEAVVLARQDVPGDRRLVAYVVAREDETVDATALRRYLEDKLPEHMVPSAFVVLDAMPLTPNGKVDRKALPAPDAVRSEQGPTYVAPRTLVEETLAATWRELLGVSQVGIHDDFLELGGHSLLATQAISRIRAAFGVELPLRALFEAPTVAALAQRVEAARAEASPGVPPLKPAARTGPLPLSFAQQRLWFLEQLSPQGSLYNIPSLLKLEGHLDVAALEQALNALVLRHESLRTTFHAEEGRPFQRIIEAPVLPLPVVDLREVDAALREQEAWRLARAEAQRPFDLVHGPLLRVTLLRTEEREHLLVLSMHHIVSDGWSAGVLVREWVALYAARIEQRDAVLPPLPVQYADYAVWQREWLKGDALEEQVGWWRRELEGAPAALELPTDRVRPAKLTERGGSVPVRLSKPLSDALRTLGRGEGATPFMVLLAAWQVLLSRYSGQDDISVGTPVAGRSQAEVEGLIGLFLNTLVLRTRVRAADRFREVLARVKETTLGAFAHQQVPFERLVDALRPERDLGRTPLFQAMLVLNTEVDTSLSLSGLTLRRLELENLAAKFELNLSLSDAPEGFQGALTYSADLFERSTVERMVQHLGVLLEGIAATPDASVSALPMLAEAEREQVLTTWNQTAEAMPLESIHGMFEAQTKRKPGAVAVVADGKQLTYAELDAKANGVAKQLRALGVGPESLVGLYVERTVEAVAGMLGILKAGGGYVPMDTSFPEARVKAIAEDAGLRVVVTQRAYASQVVNLGCQTLSVEDVSGSTEPVTSKVRGENAAYAIFTSGSTGRPKGVVVEHRQLANYVGSIRGRLKLEEGMSFASVTTLAADLGHTAVFPMLCGGGTLHLVSKEVASDAEALGAYMQAHGVDGLKVVPSHLRALLSGPNAKAVLPRKRLVVGGEASDKELVETVKRLAPECAVFNHYGPTETTVGVLTNAVEGAWEEGAATLALGRPIGNARMYVLDASGRPVPRGVAGELYVGGAVVTRGYVGRPELTAERYVPDGFSTEPGARLYRTGDKVRQREDGKLEFLGRVDFQLKIRGYRVELGEVEAGLSACEGVREAVVIAREDAPGDKRLVAYVVAKPGGTVEATSLRSELKGRLPEYMVPSAFVVLEAMPLNANGKVDRKALPRPDAESEPRSRDFVAPRSDLEQQLAAIYSELLGVKRVGIHDGFFELGGHSLLATQAISRIRQTFQVELPLRKLFESPTVETLAVLVMEAQAAQVDPEELERLMAEMEELSGEEAQALLDAETEQVRKTSNE</sequence>
<dbReference type="PROSITE" id="PS50075">
    <property type="entry name" value="CARRIER"/>
    <property type="match status" value="5"/>
</dbReference>
<dbReference type="Pfam" id="PF00501">
    <property type="entry name" value="AMP-binding"/>
    <property type="match status" value="5"/>
</dbReference>
<dbReference type="CDD" id="cd05930">
    <property type="entry name" value="A_NRPS"/>
    <property type="match status" value="1"/>
</dbReference>
<dbReference type="NCBIfam" id="NF003417">
    <property type="entry name" value="PRK04813.1"/>
    <property type="match status" value="5"/>
</dbReference>
<feature type="domain" description="Carrier" evidence="6">
    <location>
        <begin position="896"/>
        <end position="970"/>
    </location>
</feature>
<dbReference type="Gene3D" id="3.40.50.980">
    <property type="match status" value="6"/>
</dbReference>
<dbReference type="Gene3D" id="3.30.300.30">
    <property type="match status" value="5"/>
</dbReference>
<dbReference type="CDD" id="cd17646">
    <property type="entry name" value="A_NRPS_AB3403-like"/>
    <property type="match status" value="1"/>
</dbReference>
<protein>
    <submittedName>
        <fullName evidence="7">Non-ribosomal peptide synthetase</fullName>
    </submittedName>
</protein>
<dbReference type="InterPro" id="IPR010071">
    <property type="entry name" value="AA_adenyl_dom"/>
</dbReference>
<evidence type="ECO:0000256" key="3">
    <source>
        <dbReference type="ARBA" id="ARBA00022553"/>
    </source>
</evidence>
<dbReference type="SMART" id="SM01294">
    <property type="entry name" value="PKS_PP_betabranch"/>
    <property type="match status" value="1"/>
</dbReference>
<dbReference type="CDD" id="cd17652">
    <property type="entry name" value="A_NRPS_CmdD_like"/>
    <property type="match status" value="1"/>
</dbReference>
<comment type="caution">
    <text evidence="7">The sequence shown here is derived from an EMBL/GenBank/DDBJ whole genome shotgun (WGS) entry which is preliminary data.</text>
</comment>
<feature type="domain" description="Carrier" evidence="6">
    <location>
        <begin position="3478"/>
        <end position="3552"/>
    </location>
</feature>
<evidence type="ECO:0000256" key="1">
    <source>
        <dbReference type="ARBA" id="ARBA00001957"/>
    </source>
</evidence>
<organism evidence="7 8">
    <name type="scientific">Corallococcus caeni</name>
    <dbReference type="NCBI Taxonomy" id="3082388"/>
    <lineage>
        <taxon>Bacteria</taxon>
        <taxon>Pseudomonadati</taxon>
        <taxon>Myxococcota</taxon>
        <taxon>Myxococcia</taxon>
        <taxon>Myxococcales</taxon>
        <taxon>Cystobacterineae</taxon>
        <taxon>Myxococcaceae</taxon>
        <taxon>Corallococcus</taxon>
    </lineage>
</organism>
<dbReference type="Proteomes" id="UP001342631">
    <property type="component" value="Unassembled WGS sequence"/>
</dbReference>
<feature type="domain" description="Carrier" evidence="6">
    <location>
        <begin position="5024"/>
        <end position="5099"/>
    </location>
</feature>
<dbReference type="InterPro" id="IPR000873">
    <property type="entry name" value="AMP-dep_synth/lig_dom"/>
</dbReference>
<evidence type="ECO:0000256" key="4">
    <source>
        <dbReference type="ARBA" id="ARBA00022737"/>
    </source>
</evidence>
<reference evidence="7 8" key="1">
    <citation type="journal article" date="2024" name="Arch. Microbiol.">
        <title>Corallococcus caeni sp. nov., a novel myxobacterium isolated from activated sludge.</title>
        <authorList>
            <person name="Tomita S."/>
            <person name="Nakai R."/>
            <person name="Kuroda K."/>
            <person name="Kurashita H."/>
            <person name="Hatamoto M."/>
            <person name="Yamaguchi T."/>
            <person name="Narihiro T."/>
        </authorList>
    </citation>
    <scope>NUCLEOTIDE SEQUENCE [LARGE SCALE GENOMIC DNA]</scope>
    <source>
        <strain evidence="7 8">NO1</strain>
    </source>
</reference>
<dbReference type="CDD" id="cd19534">
    <property type="entry name" value="E_NRPS"/>
    <property type="match status" value="2"/>
</dbReference>
<proteinExistence type="predicted"/>
<dbReference type="CDD" id="cd19543">
    <property type="entry name" value="DCL_NRPS"/>
    <property type="match status" value="2"/>
</dbReference>
<dbReference type="Pfam" id="PF00550">
    <property type="entry name" value="PP-binding"/>
    <property type="match status" value="5"/>
</dbReference>
<feature type="region of interest" description="Disordered" evidence="5">
    <location>
        <begin position="6062"/>
        <end position="6082"/>
    </location>
</feature>
<feature type="domain" description="Carrier" evidence="6">
    <location>
        <begin position="6083"/>
        <end position="6158"/>
    </location>
</feature>
<dbReference type="InterPro" id="IPR045851">
    <property type="entry name" value="AMP-bd_C_sf"/>
</dbReference>
<dbReference type="Pfam" id="PF00668">
    <property type="entry name" value="Condensation"/>
    <property type="match status" value="7"/>
</dbReference>
<dbReference type="EMBL" id="BTTX01000014">
    <property type="protein sequence ID" value="GMU11503.1"/>
    <property type="molecule type" value="Genomic_DNA"/>
</dbReference>
<dbReference type="Gene3D" id="3.30.559.10">
    <property type="entry name" value="Chloramphenicol acetyltransferase-like domain"/>
    <property type="match status" value="7"/>
</dbReference>
<dbReference type="InterPro" id="IPR042099">
    <property type="entry name" value="ANL_N_sf"/>
</dbReference>
<gene>
    <name evidence="7" type="ORF">ASNO1_77570</name>
</gene>
<dbReference type="Gene3D" id="1.10.1200.10">
    <property type="entry name" value="ACP-like"/>
    <property type="match status" value="4"/>
</dbReference>
<dbReference type="InterPro" id="IPR023213">
    <property type="entry name" value="CAT-like_dom_sf"/>
</dbReference>
<dbReference type="CDD" id="cd19531">
    <property type="entry name" value="LCL_NRPS-like"/>
    <property type="match status" value="3"/>
</dbReference>
<dbReference type="Gene3D" id="2.30.38.10">
    <property type="entry name" value="Luciferase, Domain 3"/>
    <property type="match status" value="3"/>
</dbReference>
<dbReference type="InterPro" id="IPR025110">
    <property type="entry name" value="AMP-bd_C"/>
</dbReference>